<dbReference type="Pfam" id="PF13966">
    <property type="entry name" value="zf-RVT"/>
    <property type="match status" value="1"/>
</dbReference>
<reference evidence="2 3" key="1">
    <citation type="submission" date="2018-04" db="EMBL/GenBank/DDBJ databases">
        <authorList>
            <person name="Vogel A."/>
        </authorList>
    </citation>
    <scope>NUCLEOTIDE SEQUENCE [LARGE SCALE GENOMIC DNA]</scope>
</reference>
<gene>
    <name evidence="2" type="ORF">CCAM_LOCUS20384</name>
</gene>
<accession>A0A484LS16</accession>
<evidence type="ECO:0000259" key="1">
    <source>
        <dbReference type="Pfam" id="PF13966"/>
    </source>
</evidence>
<dbReference type="Proteomes" id="UP000595140">
    <property type="component" value="Unassembled WGS sequence"/>
</dbReference>
<name>A0A484LS16_9ASTE</name>
<protein>
    <recommendedName>
        <fullName evidence="1">Reverse transcriptase zinc-binding domain-containing protein</fullName>
    </recommendedName>
</protein>
<dbReference type="AlphaFoldDB" id="A0A484LS16"/>
<dbReference type="OrthoDB" id="1304107at2759"/>
<feature type="domain" description="Reverse transcriptase zinc-binding" evidence="1">
    <location>
        <begin position="277"/>
        <end position="332"/>
    </location>
</feature>
<evidence type="ECO:0000313" key="3">
    <source>
        <dbReference type="Proteomes" id="UP000595140"/>
    </source>
</evidence>
<organism evidence="2 3">
    <name type="scientific">Cuscuta campestris</name>
    <dbReference type="NCBI Taxonomy" id="132261"/>
    <lineage>
        <taxon>Eukaryota</taxon>
        <taxon>Viridiplantae</taxon>
        <taxon>Streptophyta</taxon>
        <taxon>Embryophyta</taxon>
        <taxon>Tracheophyta</taxon>
        <taxon>Spermatophyta</taxon>
        <taxon>Magnoliopsida</taxon>
        <taxon>eudicotyledons</taxon>
        <taxon>Gunneridae</taxon>
        <taxon>Pentapetalae</taxon>
        <taxon>asterids</taxon>
        <taxon>lamiids</taxon>
        <taxon>Solanales</taxon>
        <taxon>Convolvulaceae</taxon>
        <taxon>Cuscuteae</taxon>
        <taxon>Cuscuta</taxon>
        <taxon>Cuscuta subgen. Grammica</taxon>
        <taxon>Cuscuta sect. Cleistogrammica</taxon>
    </lineage>
</organism>
<keyword evidence="3" id="KW-1185">Reference proteome</keyword>
<evidence type="ECO:0000313" key="2">
    <source>
        <dbReference type="EMBL" id="VFQ78608.1"/>
    </source>
</evidence>
<dbReference type="InterPro" id="IPR026960">
    <property type="entry name" value="RVT-Znf"/>
</dbReference>
<sequence length="337" mass="38120">MDIVTSSWGQGYQGDGMRGLAFKLADPKRALLQWNKDVFGNIFEEVSKAEERVLRAEQNLENDEIVENVVECNMARALLQLAHKKEESFWSQKANIKWISQGDASTAFFHSFVRGRRHRLCISSIKTAAGTLTSSQEEIAKEAVDHFSRVFSHVHEGILSDRLKNILPLLISPEHAAFQPGKGINEHVRMVKEMMHLLSFNARESCSSSYGKSEADCRNLLRLKAALSTFNLASGQEINFSKSQVIVHDKMRAGSISNGRFIWVDGAYSFGKVFSHWDPRNIGKVSLFLWRGVNRLLPFPYHLQRLQILVDAACPFCLESEVTDHHILVTCREFAAI</sequence>
<proteinExistence type="predicted"/>
<dbReference type="EMBL" id="OOIL02001822">
    <property type="protein sequence ID" value="VFQ78608.1"/>
    <property type="molecule type" value="Genomic_DNA"/>
</dbReference>